<comment type="caution">
    <text evidence="1">The sequence shown here is derived from an EMBL/GenBank/DDBJ whole genome shotgun (WGS) entry which is preliminary data.</text>
</comment>
<accession>A0A978V477</accession>
<protein>
    <submittedName>
        <fullName evidence="1">Uncharacterized protein</fullName>
    </submittedName>
</protein>
<reference evidence="1" key="1">
    <citation type="journal article" date="2021" name="Front. Plant Sci.">
        <title>Chromosome-Scale Genome Assembly for Chinese Sour Jujube and Insights Into Its Genome Evolution and Domestication Signature.</title>
        <authorList>
            <person name="Shen L.-Y."/>
            <person name="Luo H."/>
            <person name="Wang X.-L."/>
            <person name="Wang X.-M."/>
            <person name="Qiu X.-J."/>
            <person name="Liu H."/>
            <person name="Zhou S.-S."/>
            <person name="Jia K.-H."/>
            <person name="Nie S."/>
            <person name="Bao Y.-T."/>
            <person name="Zhang R.-G."/>
            <person name="Yun Q.-Z."/>
            <person name="Chai Y.-H."/>
            <person name="Lu J.-Y."/>
            <person name="Li Y."/>
            <person name="Zhao S.-W."/>
            <person name="Mao J.-F."/>
            <person name="Jia S.-G."/>
            <person name="Mao Y.-M."/>
        </authorList>
    </citation>
    <scope>NUCLEOTIDE SEQUENCE</scope>
    <source>
        <strain evidence="1">AT0</strain>
        <tissue evidence="1">Leaf</tissue>
    </source>
</reference>
<proteinExistence type="predicted"/>
<sequence length="202" mass="22404">MRNFNISIIALLESHHKSRRNILQILSSAIVSGHFSGDPFVSSKLLLHSHSDADDDDDDEAAFAFSKALFFHIQNPNIFAWNFIFKAYSRSSSPQESLSLTISCDVAILLCFPTAILSLSYSKLVGDEIIVSGKLSTENPHGMQVSLVENGIMITPVETMVQLWSKALELKGIAKFGYGLGLQKFVILSAQVRLDWLAIWDD</sequence>
<gene>
    <name evidence="1" type="ORF">FEM48_Zijuj07G0108800</name>
</gene>
<dbReference type="EMBL" id="JAEACU010000007">
    <property type="protein sequence ID" value="KAH7522160.1"/>
    <property type="molecule type" value="Genomic_DNA"/>
</dbReference>
<dbReference type="Proteomes" id="UP000813462">
    <property type="component" value="Unassembled WGS sequence"/>
</dbReference>
<evidence type="ECO:0000313" key="2">
    <source>
        <dbReference type="Proteomes" id="UP000813462"/>
    </source>
</evidence>
<evidence type="ECO:0000313" key="1">
    <source>
        <dbReference type="EMBL" id="KAH7522160.1"/>
    </source>
</evidence>
<name>A0A978V477_ZIZJJ</name>
<dbReference type="AlphaFoldDB" id="A0A978V477"/>
<organism evidence="1 2">
    <name type="scientific">Ziziphus jujuba var. spinosa</name>
    <dbReference type="NCBI Taxonomy" id="714518"/>
    <lineage>
        <taxon>Eukaryota</taxon>
        <taxon>Viridiplantae</taxon>
        <taxon>Streptophyta</taxon>
        <taxon>Embryophyta</taxon>
        <taxon>Tracheophyta</taxon>
        <taxon>Spermatophyta</taxon>
        <taxon>Magnoliopsida</taxon>
        <taxon>eudicotyledons</taxon>
        <taxon>Gunneridae</taxon>
        <taxon>Pentapetalae</taxon>
        <taxon>rosids</taxon>
        <taxon>fabids</taxon>
        <taxon>Rosales</taxon>
        <taxon>Rhamnaceae</taxon>
        <taxon>Paliureae</taxon>
        <taxon>Ziziphus</taxon>
    </lineage>
</organism>